<dbReference type="InterPro" id="IPR039977">
    <property type="entry name" value="Suv4-20/Set9"/>
</dbReference>
<dbReference type="SUPFAM" id="SSF82199">
    <property type="entry name" value="SET domain"/>
    <property type="match status" value="1"/>
</dbReference>
<dbReference type="PANTHER" id="PTHR12977">
    <property type="entry name" value="SUPPRESSOR OF VARIEGATION 4-20-RELATED"/>
    <property type="match status" value="1"/>
</dbReference>
<evidence type="ECO:0000256" key="8">
    <source>
        <dbReference type="ARBA" id="ARBA00022679"/>
    </source>
</evidence>
<keyword evidence="9" id="KW-0949">S-adenosyl-L-methionine</keyword>
<keyword evidence="6" id="KW-0158">Chromosome</keyword>
<evidence type="ECO:0000259" key="16">
    <source>
        <dbReference type="PROSITE" id="PS50280"/>
    </source>
</evidence>
<evidence type="ECO:0000256" key="14">
    <source>
        <dbReference type="ARBA" id="ARBA00048081"/>
    </source>
</evidence>
<feature type="compositionally biased region" description="Polar residues" evidence="15">
    <location>
        <begin position="455"/>
        <end position="465"/>
    </location>
</feature>
<evidence type="ECO:0000256" key="5">
    <source>
        <dbReference type="ARBA" id="ARBA00015413"/>
    </source>
</evidence>
<protein>
    <recommendedName>
        <fullName evidence="5">Histone-lysine N-methyltransferase SET9</fullName>
        <ecNumber evidence="12">2.1.1.372</ecNumber>
    </recommendedName>
    <alternativeName>
        <fullName evidence="4">Histone-lysine N-methyltransferase set9</fullName>
    </alternativeName>
    <alternativeName>
        <fullName evidence="13">SET domain protein 9</fullName>
    </alternativeName>
</protein>
<evidence type="ECO:0000256" key="15">
    <source>
        <dbReference type="SAM" id="MobiDB-lite"/>
    </source>
</evidence>
<reference evidence="17 18" key="1">
    <citation type="journal article" date="2015" name="Genome Announc.">
        <title>Draft Genome Sequence and Gene Annotation of the Entomopathogenic Fungus Verticillium hemipterigenum.</title>
        <authorList>
            <person name="Horn F."/>
            <person name="Habel A."/>
            <person name="Scharf D.H."/>
            <person name="Dworschak J."/>
            <person name="Brakhage A.A."/>
            <person name="Guthke R."/>
            <person name="Hertweck C."/>
            <person name="Linde J."/>
        </authorList>
    </citation>
    <scope>NUCLEOTIDE SEQUENCE [LARGE SCALE GENOMIC DNA]</scope>
</reference>
<comment type="catalytic activity">
    <reaction evidence="14">
        <text>L-lysyl(20)-[histone H4] + 3 S-adenosyl-L-methionine = N(6),N(6),N(6)-trimethyl-L-lysyl(20)-[histone H4] + 3 S-adenosyl-L-homocysteine + 3 H(+)</text>
        <dbReference type="Rhea" id="RHEA:64456"/>
        <dbReference type="Rhea" id="RHEA-COMP:15554"/>
        <dbReference type="Rhea" id="RHEA-COMP:15998"/>
        <dbReference type="ChEBI" id="CHEBI:15378"/>
        <dbReference type="ChEBI" id="CHEBI:29969"/>
        <dbReference type="ChEBI" id="CHEBI:57856"/>
        <dbReference type="ChEBI" id="CHEBI:59789"/>
        <dbReference type="ChEBI" id="CHEBI:61961"/>
        <dbReference type="EC" id="2.1.1.372"/>
    </reaction>
</comment>
<evidence type="ECO:0000256" key="2">
    <source>
        <dbReference type="ARBA" id="ARBA00004123"/>
    </source>
</evidence>
<evidence type="ECO:0000256" key="3">
    <source>
        <dbReference type="ARBA" id="ARBA00004286"/>
    </source>
</evidence>
<keyword evidence="8" id="KW-0808">Transferase</keyword>
<dbReference type="Proteomes" id="UP000039046">
    <property type="component" value="Unassembled WGS sequence"/>
</dbReference>
<evidence type="ECO:0000256" key="13">
    <source>
        <dbReference type="ARBA" id="ARBA00030653"/>
    </source>
</evidence>
<sequence length="721" mass="80221">MRPASQKLAPSARKPGPKSSTKRPPLTLTSLSAYDDILTDAIIDHVYYWTTIPKNRLLYHASRGLPGEAIAKIIQDEVIVKKNTEAAVEKLLQVDGLRRFHNNLRTDKEKEDFRRHLRRYVNIYSPDCPWEVTSTNRYTITTHEASVTARRPINKNETIKYLAGIQVVISPREEKEISKRKKDFSIVVSSRSKSTSLFMGPARFANHDCNANATLMTTSQSGIEIVATRHIEAGEEITVVYGENYFGDDNCECLCQTCENLLRNGWEPEGGPVTWPVKEEENSETYGLRRRRRDYSVGSSSRTPSVVPVTRTPINKNIGKSGLSNELNRAESSTAPDQTPRTGKRSYDAIASPPVTPAKRLKRTLKPSPESSVSRDGSVASADDSGSSDVVDTDITTPEQSPEHTPNDLDTMVLSMEDITPFPSDETHGLPSPQSVRSGPVVGYLNETIAASIEVEQSQPDSENTTPRKYERRTFRDPTPPARLRKQGDYLLTTALTSKPNNAWVQCTVCVSDYVGSTISPSAICPRCERHCKLYGYVWPKTDKQGPKDKEERNLLYSTMDLISKLDGSNGASDANASTRDDDSEVDEQTPRGRRQQRGPIKTATSVRGGKKKVVPNAKKGTSVRMPLKKSKNMPVSRTRATASSLAKRKPLAKKATKVIKTTKLVKKAPRTASKLLKKVPERNSSVERIIRPRQGSKDEGLRRSGRERRVSSRLSDVYDP</sequence>
<evidence type="ECO:0000313" key="18">
    <source>
        <dbReference type="Proteomes" id="UP000039046"/>
    </source>
</evidence>
<dbReference type="PANTHER" id="PTHR12977:SF4">
    <property type="entry name" value="HISTONE-LYSINE N-METHYLTRANSFERASE KMT5B"/>
    <property type="match status" value="1"/>
</dbReference>
<dbReference type="InterPro" id="IPR046341">
    <property type="entry name" value="SET_dom_sf"/>
</dbReference>
<gene>
    <name evidence="17" type="ORF">VHEMI02229</name>
</gene>
<dbReference type="PROSITE" id="PS50280">
    <property type="entry name" value="SET"/>
    <property type="match status" value="1"/>
</dbReference>
<feature type="domain" description="SET" evidence="16">
    <location>
        <begin position="128"/>
        <end position="242"/>
    </location>
</feature>
<dbReference type="InterPro" id="IPR025783">
    <property type="entry name" value="Set9_fungi"/>
</dbReference>
<dbReference type="CDD" id="cd10524">
    <property type="entry name" value="SET_Suv4-20-like"/>
    <property type="match status" value="1"/>
</dbReference>
<evidence type="ECO:0000256" key="7">
    <source>
        <dbReference type="ARBA" id="ARBA00022603"/>
    </source>
</evidence>
<dbReference type="InterPro" id="IPR041938">
    <property type="entry name" value="Hist-Lys_N-MTase_N"/>
</dbReference>
<evidence type="ECO:0000256" key="12">
    <source>
        <dbReference type="ARBA" id="ARBA00024057"/>
    </source>
</evidence>
<dbReference type="HOGENOM" id="CLU_013724_0_0_1"/>
<dbReference type="SMART" id="SM00317">
    <property type="entry name" value="SET"/>
    <property type="match status" value="1"/>
</dbReference>
<feature type="compositionally biased region" description="Low complexity" evidence="15">
    <location>
        <begin position="371"/>
        <end position="390"/>
    </location>
</feature>
<keyword evidence="10" id="KW-0156">Chromatin regulator</keyword>
<dbReference type="GO" id="GO:0005634">
    <property type="term" value="C:nucleus"/>
    <property type="evidence" value="ECO:0007669"/>
    <property type="project" value="UniProtKB-SubCell"/>
</dbReference>
<feature type="region of interest" description="Disordered" evidence="15">
    <location>
        <begin position="567"/>
        <end position="721"/>
    </location>
</feature>
<feature type="compositionally biased region" description="Basic and acidic residues" evidence="15">
    <location>
        <begin position="466"/>
        <end position="476"/>
    </location>
</feature>
<evidence type="ECO:0000256" key="1">
    <source>
        <dbReference type="ARBA" id="ARBA00001984"/>
    </source>
</evidence>
<dbReference type="GO" id="GO:0140943">
    <property type="term" value="F:histone H4K20 trimethyltransferase activity"/>
    <property type="evidence" value="ECO:0007669"/>
    <property type="project" value="UniProtKB-EC"/>
</dbReference>
<keyword evidence="7" id="KW-0489">Methyltransferase</keyword>
<dbReference type="PROSITE" id="PS51567">
    <property type="entry name" value="SAM_MT43_SUVAR420_1"/>
    <property type="match status" value="1"/>
</dbReference>
<organism evidence="17 18">
    <name type="scientific">[Torrubiella] hemipterigena</name>
    <dbReference type="NCBI Taxonomy" id="1531966"/>
    <lineage>
        <taxon>Eukaryota</taxon>
        <taxon>Fungi</taxon>
        <taxon>Dikarya</taxon>
        <taxon>Ascomycota</taxon>
        <taxon>Pezizomycotina</taxon>
        <taxon>Sordariomycetes</taxon>
        <taxon>Hypocreomycetidae</taxon>
        <taxon>Hypocreales</taxon>
        <taxon>Clavicipitaceae</taxon>
        <taxon>Clavicipitaceae incertae sedis</taxon>
        <taxon>'Torrubiella' clade</taxon>
    </lineage>
</organism>
<dbReference type="EC" id="2.1.1.372" evidence="12"/>
<dbReference type="EMBL" id="CDHN01000001">
    <property type="protein sequence ID" value="CEJ82144.1"/>
    <property type="molecule type" value="Genomic_DNA"/>
</dbReference>
<comment type="function">
    <text evidence="1">Histone methyltransferase that trimethylates 'Lys-20' of histone H4 to form H4K20me3.</text>
</comment>
<accession>A0A0A1T9Z2</accession>
<keyword evidence="11" id="KW-0539">Nucleus</keyword>
<keyword evidence="18" id="KW-1185">Reference proteome</keyword>
<evidence type="ECO:0000256" key="9">
    <source>
        <dbReference type="ARBA" id="ARBA00022691"/>
    </source>
</evidence>
<comment type="subcellular location">
    <subcellularLocation>
        <location evidence="3">Chromosome</location>
    </subcellularLocation>
    <subcellularLocation>
        <location evidence="2">Nucleus</location>
    </subcellularLocation>
</comment>
<feature type="compositionally biased region" description="Polar residues" evidence="15">
    <location>
        <begin position="634"/>
        <end position="645"/>
    </location>
</feature>
<evidence type="ECO:0000313" key="17">
    <source>
        <dbReference type="EMBL" id="CEJ82144.1"/>
    </source>
</evidence>
<dbReference type="Gene3D" id="2.170.270.10">
    <property type="entry name" value="SET domain"/>
    <property type="match status" value="1"/>
</dbReference>
<dbReference type="GO" id="GO:0005694">
    <property type="term" value="C:chromosome"/>
    <property type="evidence" value="ECO:0007669"/>
    <property type="project" value="UniProtKB-SubCell"/>
</dbReference>
<evidence type="ECO:0000256" key="6">
    <source>
        <dbReference type="ARBA" id="ARBA00022454"/>
    </source>
</evidence>
<dbReference type="AlphaFoldDB" id="A0A0A1T9Z2"/>
<proteinExistence type="predicted"/>
<dbReference type="Pfam" id="PF00856">
    <property type="entry name" value="SET"/>
    <property type="match status" value="1"/>
</dbReference>
<feature type="region of interest" description="Disordered" evidence="15">
    <location>
        <begin position="1"/>
        <end position="25"/>
    </location>
</feature>
<evidence type="ECO:0000256" key="4">
    <source>
        <dbReference type="ARBA" id="ARBA00014232"/>
    </source>
</evidence>
<dbReference type="GO" id="GO:0032259">
    <property type="term" value="P:methylation"/>
    <property type="evidence" value="ECO:0007669"/>
    <property type="project" value="UniProtKB-KW"/>
</dbReference>
<evidence type="ECO:0000256" key="10">
    <source>
        <dbReference type="ARBA" id="ARBA00022853"/>
    </source>
</evidence>
<feature type="region of interest" description="Disordered" evidence="15">
    <location>
        <begin position="453"/>
        <end position="484"/>
    </location>
</feature>
<feature type="compositionally biased region" description="Basic and acidic residues" evidence="15">
    <location>
        <begin position="679"/>
        <end position="711"/>
    </location>
</feature>
<dbReference type="STRING" id="1531966.A0A0A1T9Z2"/>
<feature type="compositionally biased region" description="Low complexity" evidence="15">
    <location>
        <begin position="299"/>
        <end position="313"/>
    </location>
</feature>
<dbReference type="Gene3D" id="1.10.10.1700">
    <property type="entry name" value="Histone-lysine N-methyltransferase"/>
    <property type="match status" value="1"/>
</dbReference>
<name>A0A0A1T9Z2_9HYPO</name>
<feature type="compositionally biased region" description="Basic residues" evidence="15">
    <location>
        <begin position="647"/>
        <end position="658"/>
    </location>
</feature>
<feature type="region of interest" description="Disordered" evidence="15">
    <location>
        <begin position="269"/>
        <end position="409"/>
    </location>
</feature>
<dbReference type="OrthoDB" id="6627536at2759"/>
<evidence type="ECO:0000256" key="11">
    <source>
        <dbReference type="ARBA" id="ARBA00023242"/>
    </source>
</evidence>
<feature type="compositionally biased region" description="Polar residues" evidence="15">
    <location>
        <begin position="322"/>
        <end position="341"/>
    </location>
</feature>
<dbReference type="InterPro" id="IPR001214">
    <property type="entry name" value="SET_dom"/>
</dbReference>